<feature type="compositionally biased region" description="Low complexity" evidence="1">
    <location>
        <begin position="146"/>
        <end position="156"/>
    </location>
</feature>
<feature type="compositionally biased region" description="Gly residues" evidence="1">
    <location>
        <begin position="673"/>
        <end position="683"/>
    </location>
</feature>
<name>A0ABN2YCT8_9MICC</name>
<dbReference type="EMBL" id="BAAAQB010000005">
    <property type="protein sequence ID" value="GAA2125285.1"/>
    <property type="molecule type" value="Genomic_DNA"/>
</dbReference>
<feature type="region of interest" description="Disordered" evidence="1">
    <location>
        <begin position="384"/>
        <end position="421"/>
    </location>
</feature>
<feature type="compositionally biased region" description="Low complexity" evidence="1">
    <location>
        <begin position="384"/>
        <end position="401"/>
    </location>
</feature>
<feature type="domain" description="Flagellar hook-length control protein-like C-terminal" evidence="2">
    <location>
        <begin position="572"/>
        <end position="641"/>
    </location>
</feature>
<feature type="compositionally biased region" description="Low complexity" evidence="1">
    <location>
        <begin position="62"/>
        <end position="81"/>
    </location>
</feature>
<comment type="caution">
    <text evidence="3">The sequence shown here is derived from an EMBL/GenBank/DDBJ whole genome shotgun (WGS) entry which is preliminary data.</text>
</comment>
<feature type="compositionally biased region" description="Polar residues" evidence="1">
    <location>
        <begin position="34"/>
        <end position="48"/>
    </location>
</feature>
<dbReference type="RefSeq" id="WP_344360927.1">
    <property type="nucleotide sequence ID" value="NZ_BAAAQB010000005.1"/>
</dbReference>
<feature type="compositionally biased region" description="Low complexity" evidence="1">
    <location>
        <begin position="163"/>
        <end position="176"/>
    </location>
</feature>
<feature type="region of interest" description="Disordered" evidence="1">
    <location>
        <begin position="634"/>
        <end position="696"/>
    </location>
</feature>
<dbReference type="InterPro" id="IPR021136">
    <property type="entry name" value="Flagellar_hook_control-like_C"/>
</dbReference>
<feature type="compositionally biased region" description="Pro residues" evidence="1">
    <location>
        <begin position="207"/>
        <end position="216"/>
    </location>
</feature>
<accession>A0ABN2YCT8</accession>
<reference evidence="3 4" key="1">
    <citation type="journal article" date="2019" name="Int. J. Syst. Evol. Microbiol.">
        <title>The Global Catalogue of Microorganisms (GCM) 10K type strain sequencing project: providing services to taxonomists for standard genome sequencing and annotation.</title>
        <authorList>
            <consortium name="The Broad Institute Genomics Platform"/>
            <consortium name="The Broad Institute Genome Sequencing Center for Infectious Disease"/>
            <person name="Wu L."/>
            <person name="Ma J."/>
        </authorList>
    </citation>
    <scope>NUCLEOTIDE SEQUENCE [LARGE SCALE GENOMIC DNA]</scope>
    <source>
        <strain evidence="3 4">JCM 15921</strain>
    </source>
</reference>
<gene>
    <name evidence="3" type="ORF">GCM10009825_01430</name>
</gene>
<protein>
    <recommendedName>
        <fullName evidence="2">Flagellar hook-length control protein-like C-terminal domain-containing protein</fullName>
    </recommendedName>
</protein>
<proteinExistence type="predicted"/>
<dbReference type="CDD" id="cd17470">
    <property type="entry name" value="T3SS_Flik_C"/>
    <property type="match status" value="1"/>
</dbReference>
<feature type="compositionally biased region" description="Polar residues" evidence="1">
    <location>
        <begin position="99"/>
        <end position="109"/>
    </location>
</feature>
<feature type="region of interest" description="Disordered" evidence="1">
    <location>
        <begin position="532"/>
        <end position="556"/>
    </location>
</feature>
<feature type="compositionally biased region" description="Gly residues" evidence="1">
    <location>
        <begin position="644"/>
        <end position="657"/>
    </location>
</feature>
<dbReference type="Pfam" id="PF02120">
    <property type="entry name" value="Flg_hook"/>
    <property type="match status" value="1"/>
</dbReference>
<evidence type="ECO:0000259" key="2">
    <source>
        <dbReference type="Pfam" id="PF02120"/>
    </source>
</evidence>
<feature type="region of interest" description="Disordered" evidence="1">
    <location>
        <begin position="494"/>
        <end position="515"/>
    </location>
</feature>
<feature type="compositionally biased region" description="Pro residues" evidence="1">
    <location>
        <begin position="545"/>
        <end position="555"/>
    </location>
</feature>
<feature type="compositionally biased region" description="Low complexity" evidence="1">
    <location>
        <begin position="534"/>
        <end position="544"/>
    </location>
</feature>
<dbReference type="Proteomes" id="UP001500102">
    <property type="component" value="Unassembled WGS sequence"/>
</dbReference>
<feature type="region of interest" description="Disordered" evidence="1">
    <location>
        <begin position="1"/>
        <end position="176"/>
    </location>
</feature>
<evidence type="ECO:0000313" key="3">
    <source>
        <dbReference type="EMBL" id="GAA2125285.1"/>
    </source>
</evidence>
<evidence type="ECO:0000256" key="1">
    <source>
        <dbReference type="SAM" id="MobiDB-lite"/>
    </source>
</evidence>
<feature type="compositionally biased region" description="Low complexity" evidence="1">
    <location>
        <begin position="1"/>
        <end position="28"/>
    </location>
</feature>
<keyword evidence="4" id="KW-1185">Reference proteome</keyword>
<feature type="compositionally biased region" description="Low complexity" evidence="1">
    <location>
        <begin position="234"/>
        <end position="259"/>
    </location>
</feature>
<sequence>MKAAASGDLATALAASAPARAARQGADPRPGNGSPDTASFDSVLTDVQGSAGIGPAGNGNLADPATEAEPAANPEPATDNESNATPGRPELQGAGRPANQASGRLTENASDWVPANAGFPEAASTAVGERTPDVPVRDGDLTGVSAAGAAAKPTTAADDEADSAPSAAGSAPSDAASPAVAGFAWQAQYASAQWVPAQFAAFAQPGQPAPVGPPAQPGQAAQAVASDGHGSPRAAAPAFPAPAAAGAPAPTPAAAGPAGVPAAAAEGTAAPAALGMPDARLQMPGAIPVRPVAGGDSSAVAAAQIAGAVPSSGPTAAIGGSAGAASAAPVPALAAAPEPGVGALAASPATGAAGAASAAGPASVLAGSPAGAVSATAEATTLPREAAAATAQAKAPTKATAGESAQAGPGRSAVLGSSTPVNPAASTPVAMAGAPLSGRGEAAAVATVRATAVAPSAAGQSAITSAGSTAASNVLGSRVAPAAAVVPHGALTDPAQAKAQAPSTAEALTDQVSGGPAGAVAVPVQSLTAGTTMPQPAAQAAAQPPSQPAPQPAEPLQPQLAKPLFTLVGAPRGEHIMTLKVSPEDLGPLTVRAQIDAAGVRIELFAPGEAGREAVRGILPELRKELADAGFGASLDLSDHSGPMGLGQNGGQHGGQHGTAQDRAGTQYAAGRESGGGGNGSGPSGRNDLAEQRPGHRWDALADGQAVRAARILNGPQTTLDILV</sequence>
<feature type="compositionally biased region" description="Basic and acidic residues" evidence="1">
    <location>
        <begin position="130"/>
        <end position="140"/>
    </location>
</feature>
<feature type="region of interest" description="Disordered" evidence="1">
    <location>
        <begin position="206"/>
        <end position="259"/>
    </location>
</feature>
<organism evidence="3 4">
    <name type="scientific">Arthrobacter humicola</name>
    <dbReference type="NCBI Taxonomy" id="409291"/>
    <lineage>
        <taxon>Bacteria</taxon>
        <taxon>Bacillati</taxon>
        <taxon>Actinomycetota</taxon>
        <taxon>Actinomycetes</taxon>
        <taxon>Micrococcales</taxon>
        <taxon>Micrococcaceae</taxon>
        <taxon>Arthrobacter</taxon>
    </lineage>
</organism>
<evidence type="ECO:0000313" key="4">
    <source>
        <dbReference type="Proteomes" id="UP001500102"/>
    </source>
</evidence>
<dbReference type="InterPro" id="IPR038610">
    <property type="entry name" value="FliK-like_C_sf"/>
</dbReference>
<dbReference type="Gene3D" id="3.30.750.140">
    <property type="match status" value="1"/>
</dbReference>